<dbReference type="InterPro" id="IPR035906">
    <property type="entry name" value="MetI-like_sf"/>
</dbReference>
<protein>
    <submittedName>
        <fullName evidence="9">ABC transporter permease subunit</fullName>
    </submittedName>
</protein>
<evidence type="ECO:0000256" key="1">
    <source>
        <dbReference type="ARBA" id="ARBA00004651"/>
    </source>
</evidence>
<dbReference type="InterPro" id="IPR025966">
    <property type="entry name" value="OppC_N"/>
</dbReference>
<evidence type="ECO:0000256" key="5">
    <source>
        <dbReference type="ARBA" id="ARBA00022989"/>
    </source>
</evidence>
<comment type="similarity">
    <text evidence="7">Belongs to the binding-protein-dependent transport system permease family.</text>
</comment>
<keyword evidence="4 7" id="KW-0812">Transmembrane</keyword>
<dbReference type="EMBL" id="WWEN01000008">
    <property type="protein sequence ID" value="MYM56898.1"/>
    <property type="molecule type" value="Genomic_DNA"/>
</dbReference>
<evidence type="ECO:0000256" key="7">
    <source>
        <dbReference type="RuleBase" id="RU363032"/>
    </source>
</evidence>
<feature type="transmembrane region" description="Helical" evidence="7">
    <location>
        <begin position="30"/>
        <end position="52"/>
    </location>
</feature>
<feature type="transmembrane region" description="Helical" evidence="7">
    <location>
        <begin position="102"/>
        <end position="130"/>
    </location>
</feature>
<dbReference type="GO" id="GO:0055085">
    <property type="term" value="P:transmembrane transport"/>
    <property type="evidence" value="ECO:0007669"/>
    <property type="project" value="InterPro"/>
</dbReference>
<dbReference type="Pfam" id="PF12911">
    <property type="entry name" value="OppC_N"/>
    <property type="match status" value="1"/>
</dbReference>
<dbReference type="Gene3D" id="1.10.3720.10">
    <property type="entry name" value="MetI-like"/>
    <property type="match status" value="1"/>
</dbReference>
<accession>A0A6L8LLJ5</accession>
<dbReference type="PROSITE" id="PS50928">
    <property type="entry name" value="ABC_TM1"/>
    <property type="match status" value="1"/>
</dbReference>
<keyword evidence="10" id="KW-1185">Reference proteome</keyword>
<dbReference type="InterPro" id="IPR050366">
    <property type="entry name" value="BP-dependent_transpt_permease"/>
</dbReference>
<dbReference type="InterPro" id="IPR000515">
    <property type="entry name" value="MetI-like"/>
</dbReference>
<feature type="transmembrane region" description="Helical" evidence="7">
    <location>
        <begin position="168"/>
        <end position="185"/>
    </location>
</feature>
<name>A0A6L8LLJ5_9RHOB</name>
<keyword evidence="6 7" id="KW-0472">Membrane</keyword>
<organism evidence="9 10">
    <name type="scientific">Thalassovita mangrovi</name>
    <dbReference type="NCBI Taxonomy" id="2692236"/>
    <lineage>
        <taxon>Bacteria</taxon>
        <taxon>Pseudomonadati</taxon>
        <taxon>Pseudomonadota</taxon>
        <taxon>Alphaproteobacteria</taxon>
        <taxon>Rhodobacterales</taxon>
        <taxon>Roseobacteraceae</taxon>
        <taxon>Thalassovita</taxon>
    </lineage>
</organism>
<feature type="domain" description="ABC transmembrane type-1" evidence="8">
    <location>
        <begin position="100"/>
        <end position="300"/>
    </location>
</feature>
<dbReference type="Pfam" id="PF00528">
    <property type="entry name" value="BPD_transp_1"/>
    <property type="match status" value="1"/>
</dbReference>
<dbReference type="PANTHER" id="PTHR43386:SF26">
    <property type="entry name" value="ABC TRANSPORTER PERMEASE PROTEIN"/>
    <property type="match status" value="1"/>
</dbReference>
<evidence type="ECO:0000256" key="2">
    <source>
        <dbReference type="ARBA" id="ARBA00022448"/>
    </source>
</evidence>
<keyword evidence="2 7" id="KW-0813">Transport</keyword>
<dbReference type="CDD" id="cd06261">
    <property type="entry name" value="TM_PBP2"/>
    <property type="match status" value="1"/>
</dbReference>
<evidence type="ECO:0000313" key="9">
    <source>
        <dbReference type="EMBL" id="MYM56898.1"/>
    </source>
</evidence>
<sequence length="314" mass="34182">MTDINATREPGRLGRVWNSNFVYSFRKNPVAVVSMAIFLLIAAAALLAPWLAPVDPYDPSLFDIMDSELPPVWSDSGDSRFLFGTDDQGRDLWSAILYGTRLSLIIGLCAVALQALLGISIGLIAGYVGGRTDSLLMRLADIQLSFSTLMVAIIFLAVTQAMFGSETFNQYAVFMLIAVIGVAEWPQYARTVRATVLAEKKKEYVDSARVLGFGPLRIMVRHILPNSLSPIFVISTVQVANAIISEASLSFLGLGMPPSQPSLGSLISSGFDYIFSGSWWITAIPGVVLVVLVLVINLLGDWMRDVLNPKLYKG</sequence>
<dbReference type="GO" id="GO:0005886">
    <property type="term" value="C:plasma membrane"/>
    <property type="evidence" value="ECO:0007669"/>
    <property type="project" value="UniProtKB-SubCell"/>
</dbReference>
<dbReference type="SUPFAM" id="SSF161098">
    <property type="entry name" value="MetI-like"/>
    <property type="match status" value="1"/>
</dbReference>
<comment type="caution">
    <text evidence="9">The sequence shown here is derived from an EMBL/GenBank/DDBJ whole genome shotgun (WGS) entry which is preliminary data.</text>
</comment>
<comment type="subcellular location">
    <subcellularLocation>
        <location evidence="1 7">Cell membrane</location>
        <topology evidence="1 7">Multi-pass membrane protein</topology>
    </subcellularLocation>
</comment>
<feature type="transmembrane region" description="Helical" evidence="7">
    <location>
        <begin position="231"/>
        <end position="257"/>
    </location>
</feature>
<evidence type="ECO:0000259" key="8">
    <source>
        <dbReference type="PROSITE" id="PS50928"/>
    </source>
</evidence>
<reference evidence="9 10" key="1">
    <citation type="submission" date="2020-01" db="EMBL/GenBank/DDBJ databases">
        <authorList>
            <person name="Chen S."/>
        </authorList>
    </citation>
    <scope>NUCLEOTIDE SEQUENCE [LARGE SCALE GENOMIC DNA]</scope>
    <source>
        <strain evidence="9 10">GS-10</strain>
    </source>
</reference>
<feature type="transmembrane region" description="Helical" evidence="7">
    <location>
        <begin position="277"/>
        <end position="300"/>
    </location>
</feature>
<feature type="transmembrane region" description="Helical" evidence="7">
    <location>
        <begin position="142"/>
        <end position="162"/>
    </location>
</feature>
<gene>
    <name evidence="9" type="ORF">GR167_16395</name>
</gene>
<evidence type="ECO:0000256" key="4">
    <source>
        <dbReference type="ARBA" id="ARBA00022692"/>
    </source>
</evidence>
<dbReference type="Proteomes" id="UP000479043">
    <property type="component" value="Unassembled WGS sequence"/>
</dbReference>
<dbReference type="RefSeq" id="WP_160974809.1">
    <property type="nucleotide sequence ID" value="NZ_WWEN01000008.1"/>
</dbReference>
<proteinExistence type="inferred from homology"/>
<evidence type="ECO:0000256" key="6">
    <source>
        <dbReference type="ARBA" id="ARBA00023136"/>
    </source>
</evidence>
<evidence type="ECO:0000313" key="10">
    <source>
        <dbReference type="Proteomes" id="UP000479043"/>
    </source>
</evidence>
<evidence type="ECO:0000256" key="3">
    <source>
        <dbReference type="ARBA" id="ARBA00022475"/>
    </source>
</evidence>
<dbReference type="PANTHER" id="PTHR43386">
    <property type="entry name" value="OLIGOPEPTIDE TRANSPORT SYSTEM PERMEASE PROTEIN APPC"/>
    <property type="match status" value="1"/>
</dbReference>
<dbReference type="AlphaFoldDB" id="A0A6L8LLJ5"/>
<keyword evidence="5 7" id="KW-1133">Transmembrane helix</keyword>
<keyword evidence="3" id="KW-1003">Cell membrane</keyword>